<proteinExistence type="predicted"/>
<organism evidence="1 2">
    <name type="scientific">Burkholderia vietnamiensis (strain G4 / LMG 22486)</name>
    <name type="common">Burkholderia cepacia (strain R1808)</name>
    <dbReference type="NCBI Taxonomy" id="269482"/>
    <lineage>
        <taxon>Bacteria</taxon>
        <taxon>Pseudomonadati</taxon>
        <taxon>Pseudomonadota</taxon>
        <taxon>Betaproteobacteria</taxon>
        <taxon>Burkholderiales</taxon>
        <taxon>Burkholderiaceae</taxon>
        <taxon>Burkholderia</taxon>
        <taxon>Burkholderia cepacia complex</taxon>
    </lineage>
</organism>
<dbReference type="HOGENOM" id="CLU_695754_0_0_4"/>
<geneLocation type="plasmid" evidence="1 2">
    <name>pBVIE01</name>
</geneLocation>
<gene>
    <name evidence="1" type="ordered locus">Bcep1808_6912</name>
</gene>
<name>A4JU46_BURVG</name>
<evidence type="ECO:0000313" key="1">
    <source>
        <dbReference type="EMBL" id="ABO59799.1"/>
    </source>
</evidence>
<keyword evidence="1" id="KW-0614">Plasmid</keyword>
<accession>A4JU46</accession>
<dbReference type="Proteomes" id="UP000002287">
    <property type="component" value="Plasmid pBVIE01"/>
</dbReference>
<protein>
    <submittedName>
        <fullName evidence="1">Uncharacterized protein</fullName>
    </submittedName>
</protein>
<dbReference type="KEGG" id="bvi:Bcep1808_6912"/>
<dbReference type="AlphaFoldDB" id="A4JU46"/>
<evidence type="ECO:0000313" key="2">
    <source>
        <dbReference type="Proteomes" id="UP000002287"/>
    </source>
</evidence>
<reference evidence="1 2" key="1">
    <citation type="submission" date="2007-03" db="EMBL/GenBank/DDBJ databases">
        <title>Complete sequence of plasmid pBVIE01 of Burkholderia vietnamiensis G4.</title>
        <authorList>
            <consortium name="US DOE Joint Genome Institute"/>
            <person name="Copeland A."/>
            <person name="Lucas S."/>
            <person name="Lapidus A."/>
            <person name="Barry K."/>
            <person name="Detter J.C."/>
            <person name="Glavina del Rio T."/>
            <person name="Hammon N."/>
            <person name="Israni S."/>
            <person name="Dalin E."/>
            <person name="Tice H."/>
            <person name="Pitluck S."/>
            <person name="Chain P."/>
            <person name="Malfatti S."/>
            <person name="Shin M."/>
            <person name="Vergez L."/>
            <person name="Schmutz J."/>
            <person name="Larimer F."/>
            <person name="Land M."/>
            <person name="Hauser L."/>
            <person name="Kyrpides N."/>
            <person name="Tiedje J."/>
            <person name="Richardson P."/>
        </authorList>
    </citation>
    <scope>NUCLEOTIDE SEQUENCE [LARGE SCALE GENOMIC DNA]</scope>
    <source>
        <strain evidence="2">G4 / LMG 22486</strain>
        <plasmid evidence="1 2">pBVIE01</plasmid>
    </source>
</reference>
<sequence length="396" mass="42618">MSIERPLNDVLTELNAVRPTVDQYLQAHGMPAHYADMLAFASTIHREAVPAAKADTRLNADTVTRLKLLCRLLDLETAFPEDVYSDPQALFAIFGRMRSKIEALPLASDAALDTSGSASRIVSVFGALVPECNGSHDAGEIAAGATECTGCTGESDTAQEAAEGIRGQDLARSGRRAVPNEVRAAVERMCKPLDESVLSGATAKADGYCMALIREYVLGGDCGASEKITLPAADDAGARDFVAKHAGTLVRLLGIEEWHDIEERDLKVEVALNRMFRGAPIESDPKYVIRMAAISSAACGYWTTSDSIRPEHDSLTLQDVASLYRKYTRQLVIGKDLRSEIESLKQAASQHAPGQHLTDEQRQAVQVAIRMMTDVGSAAKTVADLNSLLSESESGK</sequence>
<dbReference type="EMBL" id="CP000617">
    <property type="protein sequence ID" value="ABO59799.1"/>
    <property type="molecule type" value="Genomic_DNA"/>
</dbReference>